<proteinExistence type="predicted"/>
<dbReference type="EMBL" id="BMJW01000003">
    <property type="protein sequence ID" value="GGH03675.1"/>
    <property type="molecule type" value="Genomic_DNA"/>
</dbReference>
<dbReference type="GO" id="GO:0004553">
    <property type="term" value="F:hydrolase activity, hydrolyzing O-glycosyl compounds"/>
    <property type="evidence" value="ECO:0007669"/>
    <property type="project" value="UniProtKB-ARBA"/>
</dbReference>
<evidence type="ECO:0000259" key="4">
    <source>
        <dbReference type="Pfam" id="PF18962"/>
    </source>
</evidence>
<reference evidence="6" key="1">
    <citation type="journal article" date="2014" name="Int. J. Syst. Evol. Microbiol.">
        <title>Complete genome sequence of Corynebacterium casei LMG S-19264T (=DSM 44701T), isolated from a smear-ripened cheese.</title>
        <authorList>
            <consortium name="US DOE Joint Genome Institute (JGI-PGF)"/>
            <person name="Walter F."/>
            <person name="Albersmeier A."/>
            <person name="Kalinowski J."/>
            <person name="Ruckert C."/>
        </authorList>
    </citation>
    <scope>NUCLEOTIDE SEQUENCE</scope>
    <source>
        <strain evidence="6">CGMCC 1.15763</strain>
    </source>
</reference>
<keyword evidence="1 3" id="KW-0732">Signal</keyword>
<feature type="domain" description="Secretion system C-terminal sorting" evidence="4">
    <location>
        <begin position="1789"/>
        <end position="1853"/>
    </location>
</feature>
<dbReference type="InterPro" id="IPR028974">
    <property type="entry name" value="TSP_type-3_rpt"/>
</dbReference>
<dbReference type="GO" id="GO:0005509">
    <property type="term" value="F:calcium ion binding"/>
    <property type="evidence" value="ECO:0007669"/>
    <property type="project" value="InterPro"/>
</dbReference>
<accession>A0A917I390</accession>
<evidence type="ECO:0008006" key="8">
    <source>
        <dbReference type="Google" id="ProtNLM"/>
    </source>
</evidence>
<keyword evidence="7" id="KW-1185">Reference proteome</keyword>
<dbReference type="Pfam" id="PF18962">
    <property type="entry name" value="Por_Secre_tail"/>
    <property type="match status" value="1"/>
</dbReference>
<dbReference type="InterPro" id="IPR049804">
    <property type="entry name" value="Choice_anch_L"/>
</dbReference>
<feature type="signal peptide" evidence="3">
    <location>
        <begin position="1"/>
        <end position="30"/>
    </location>
</feature>
<name>A0A917I390_9FLAO</name>
<feature type="compositionally biased region" description="Acidic residues" evidence="2">
    <location>
        <begin position="287"/>
        <end position="325"/>
    </location>
</feature>
<feature type="region of interest" description="Disordered" evidence="2">
    <location>
        <begin position="1500"/>
        <end position="1559"/>
    </location>
</feature>
<dbReference type="SUPFAM" id="SSF49899">
    <property type="entry name" value="Concanavalin A-like lectins/glucanases"/>
    <property type="match status" value="1"/>
</dbReference>
<feature type="region of interest" description="Disordered" evidence="2">
    <location>
        <begin position="287"/>
        <end position="328"/>
    </location>
</feature>
<dbReference type="Proteomes" id="UP000633278">
    <property type="component" value="Unassembled WGS sequence"/>
</dbReference>
<dbReference type="InterPro" id="IPR026444">
    <property type="entry name" value="Secre_tail"/>
</dbReference>
<feature type="compositionally biased region" description="Acidic residues" evidence="2">
    <location>
        <begin position="1523"/>
        <end position="1559"/>
    </location>
</feature>
<evidence type="ECO:0000313" key="7">
    <source>
        <dbReference type="Proteomes" id="UP000633278"/>
    </source>
</evidence>
<organism evidence="6 7">
    <name type="scientific">Polaribacter pacificus</name>
    <dbReference type="NCBI Taxonomy" id="1775173"/>
    <lineage>
        <taxon>Bacteria</taxon>
        <taxon>Pseudomonadati</taxon>
        <taxon>Bacteroidota</taxon>
        <taxon>Flavobacteriia</taxon>
        <taxon>Flavobacteriales</taxon>
        <taxon>Flavobacteriaceae</taxon>
    </lineage>
</organism>
<comment type="caution">
    <text evidence="6">The sequence shown here is derived from an EMBL/GenBank/DDBJ whole genome shotgun (WGS) entry which is preliminary data.</text>
</comment>
<feature type="domain" description="DUF8202" evidence="5">
    <location>
        <begin position="990"/>
        <end position="1174"/>
    </location>
</feature>
<dbReference type="NCBIfam" id="NF038133">
    <property type="entry name" value="choice_anch_L"/>
    <property type="match status" value="1"/>
</dbReference>
<feature type="compositionally biased region" description="Polar residues" evidence="2">
    <location>
        <begin position="801"/>
        <end position="817"/>
    </location>
</feature>
<dbReference type="Pfam" id="PF26628">
    <property type="entry name" value="DUF8202"/>
    <property type="match status" value="1"/>
</dbReference>
<dbReference type="GO" id="GO:0005975">
    <property type="term" value="P:carbohydrate metabolic process"/>
    <property type="evidence" value="ECO:0007669"/>
    <property type="project" value="UniProtKB-ARBA"/>
</dbReference>
<dbReference type="RefSeq" id="WP_188599533.1">
    <property type="nucleotide sequence ID" value="NZ_BMJW01000003.1"/>
</dbReference>
<feature type="region of interest" description="Disordered" evidence="2">
    <location>
        <begin position="801"/>
        <end position="824"/>
    </location>
</feature>
<evidence type="ECO:0000256" key="1">
    <source>
        <dbReference type="ARBA" id="ARBA00022729"/>
    </source>
</evidence>
<dbReference type="SUPFAM" id="SSF103647">
    <property type="entry name" value="TSP type-3 repeat"/>
    <property type="match status" value="2"/>
</dbReference>
<sequence length="1854" mass="198037">MRNITFFTTPLRYAKAFVLIAFLSLTQAYSQTTYVEGAGLTELKSQLEGPGITISNLQITSGASNQVGTFAKGKDSNLQIDGGIIMTTGTVTESFTSNSSGSSSLGPGTTYDDNELKAIYAQATRDVVILEFDVSLDALATVLTIDYQFMSEEYNEYVCSSFNDVFGYFVTSDTTAPYTGYSNIAKVPGTNNGVSINSINNGTRGSNGNSNSCIDLTQSDQFITNSGGAVNVEYDGMTKKIRASATNLIPGTTYHVKLAIADSSDGGYDSAILINLISGFPDDDDDGIANDADLDDDNDGILDSVEDLNTDGDDNPLTDPTDTDGDGIPNFLDLDSDGDGIPDNVEAQSTNGYIAPAATYTLEGVNTAYGTGLTPVDTDGTGGPDFLDTDSDGDGTSDTVEAGLTLSGNGGGNGLDNAYENVDDYLDVNGTLNNPNTLPDADSDLGTGGDVDFRDAVTLGDNDGDGILDDADLDDDNDGILDAIEQNCTVTNTTISGSSNSAGLLTYNNNVNRPERIYTQNNDGAEFDNISDVLVVSFGNTVPVGTVITIRAYKNNNNDKTLQFEQSNANGTVTSNPVSTGDLNDDNVWRDFSYTITGTAATHIKISMLVESGNGRAEVDFISYSFNQVSYSGCNATLDTDGDGIYDYLDLDSDGDGVPDNVEAQTTLGYIAPGTFTDANNDGVNDVYAGGLTPVNSDGTDKVDYLDLDSDNDGNSDTLEAGITLNGSIADNGLDTAVLTTTNYSDVNGIFNDPANELPDSDSDRNSGGDVDMRDDTVTVTLGSGNVLWLRADKDAATNLWQDQSGSGHNATATNQPSKKDNGLNFNPTFEFNGSNDYMVIDGGILGNNTTYNNIWVYSVSKTNENRYTYNISQGSGATRFYFLTPNQSSKATFKFGSEGALEPAWGAATGQFYLWNAGSSTGTSTPSGTKKAIYRNGLRIGTDNNGSSVLSNDAQDFFIGSYDASTSGRFINGEIAEIIVFADVPTALEQQKTQSYLALKYGFTLDKTNNNGSIIEGDYILSNGITKVWNYTANSSYHNDVAGIGRDDTQSFVQKQSKSSNPNSLVTIGLGTIASNNGTNANNFATDKDFLVWGNNGTALGATSQPGVLCATDLQLNRKWKIVETGTVGTTKLAVSKSTIDTYLNNATFSKVLKIADDAALTTNVQFVPLAVETVNGVTSYTASFDFDGTKYFTFAETSGIIWKGSTSSWSGGNGPGGAPSTDFVDNGQLMIIDAEGTNNHPTLTANAKVGCVWISTGSKLAVGDLINLEIANQLKMDGELRLIGGAQLIQTHTGASTVTGSGNLYIDRKASAPTMYQYNYFSSPVLTQGKSNYTVKSVMKDGTTPTSLTSNPPTMNYTAASYDADATTSPITIANYWIWSYFNNITDDGWIEKLESSTLKPAEGYLFKGPSYQNYTYVGKPNDGTITTTISPGHMSLIGNPYPSAIDANGLFTGVNDGILNTVFYWEHISTAGADSHNSDAYVGGYATYNLSAAVAGTAPSGDIDTTDPDTDGDGEKNSVDIDDDNDGIPDEGEPEGVDLDGDGITGEEADDDDDGDGILDVDEEEIEYTVPPRYIAIGQGFFAEATNIQGSNTVTFSNAMRKYVPEGSQSHFYRGAFSKNASDALPLIKFGLKYYNDKNVVFKKQIAISFKSGNSTGLDAGYDSSPFEVEDTDIFFKFENVRELFVIAGIQEITDDLEFPIAIKIKKNGSINLKVDEKNNIDRSLYLTDKQTSQVYDLSNPVHLELDPGTYLDRFYVSFGKSLDVDDELLTNNELQTYFDASSKELVVKNTSIHATKKISLFSVLGKEVQTWVQKDNVKETRVQLKKLPTSIYIVKVETAAGTYSKKIIVH</sequence>
<evidence type="ECO:0000256" key="3">
    <source>
        <dbReference type="SAM" id="SignalP"/>
    </source>
</evidence>
<reference evidence="6" key="2">
    <citation type="submission" date="2020-09" db="EMBL/GenBank/DDBJ databases">
        <authorList>
            <person name="Sun Q."/>
            <person name="Zhou Y."/>
        </authorList>
    </citation>
    <scope>NUCLEOTIDE SEQUENCE</scope>
    <source>
        <strain evidence="6">CGMCC 1.15763</strain>
    </source>
</reference>
<evidence type="ECO:0000256" key="2">
    <source>
        <dbReference type="SAM" id="MobiDB-lite"/>
    </source>
</evidence>
<dbReference type="InterPro" id="IPR058515">
    <property type="entry name" value="DUF8202"/>
</dbReference>
<gene>
    <name evidence="6" type="ORF">GCM10011416_23370</name>
</gene>
<dbReference type="NCBIfam" id="TIGR04183">
    <property type="entry name" value="Por_Secre_tail"/>
    <property type="match status" value="1"/>
</dbReference>
<dbReference type="Gene3D" id="4.10.1080.10">
    <property type="entry name" value="TSP type-3 repeat"/>
    <property type="match status" value="2"/>
</dbReference>
<evidence type="ECO:0000313" key="6">
    <source>
        <dbReference type="EMBL" id="GGH03675.1"/>
    </source>
</evidence>
<feature type="region of interest" description="Disordered" evidence="2">
    <location>
        <begin position="750"/>
        <end position="775"/>
    </location>
</feature>
<feature type="chain" id="PRO_5037226297" description="Por secretion system C-terminal sorting domain-containing protein" evidence="3">
    <location>
        <begin position="31"/>
        <end position="1854"/>
    </location>
</feature>
<protein>
    <recommendedName>
        <fullName evidence="8">Por secretion system C-terminal sorting domain-containing protein</fullName>
    </recommendedName>
</protein>
<evidence type="ECO:0000259" key="5">
    <source>
        <dbReference type="Pfam" id="PF26628"/>
    </source>
</evidence>
<feature type="compositionally biased region" description="Basic and acidic residues" evidence="2">
    <location>
        <begin position="762"/>
        <end position="775"/>
    </location>
</feature>
<dbReference type="InterPro" id="IPR013320">
    <property type="entry name" value="ConA-like_dom_sf"/>
</dbReference>